<dbReference type="AlphaFoldDB" id="A0A2Z3GM53"/>
<feature type="transmembrane region" description="Helical" evidence="1">
    <location>
        <begin position="203"/>
        <end position="234"/>
    </location>
</feature>
<feature type="transmembrane region" description="Helical" evidence="1">
    <location>
        <begin position="149"/>
        <end position="182"/>
    </location>
</feature>
<feature type="transmembrane region" description="Helical" evidence="1">
    <location>
        <begin position="93"/>
        <end position="115"/>
    </location>
</feature>
<dbReference type="EMBL" id="CP029145">
    <property type="protein sequence ID" value="AWM33182.1"/>
    <property type="molecule type" value="Genomic_DNA"/>
</dbReference>
<dbReference type="Proteomes" id="UP000245999">
    <property type="component" value="Chromosome"/>
</dbReference>
<accession>A0A2Z3GM53</accession>
<reference evidence="3" key="1">
    <citation type="submission" date="2018-04" db="EMBL/GenBank/DDBJ databases">
        <title>Complete genome of Antarctic heterotrophic bacterium Hymenobacter nivis.</title>
        <authorList>
            <person name="Terashima M."/>
        </authorList>
    </citation>
    <scope>NUCLEOTIDE SEQUENCE [LARGE SCALE GENOMIC DNA]</scope>
    <source>
        <strain evidence="3">NBRC 111535</strain>
    </source>
</reference>
<feature type="transmembrane region" description="Helical" evidence="1">
    <location>
        <begin position="38"/>
        <end position="57"/>
    </location>
</feature>
<proteinExistence type="predicted"/>
<dbReference type="RefSeq" id="WP_109656269.1">
    <property type="nucleotide sequence ID" value="NZ_CP029145.1"/>
</dbReference>
<keyword evidence="1" id="KW-0472">Membrane</keyword>
<keyword evidence="1" id="KW-1133">Transmembrane helix</keyword>
<keyword evidence="3" id="KW-1185">Reference proteome</keyword>
<protein>
    <recommendedName>
        <fullName evidence="4">Glycerophosphoryl diester phosphodiesterase membrane domain-containing protein</fullName>
    </recommendedName>
</protein>
<keyword evidence="1" id="KW-0812">Transmembrane</keyword>
<feature type="transmembrane region" description="Helical" evidence="1">
    <location>
        <begin position="246"/>
        <end position="272"/>
    </location>
</feature>
<sequence length="313" mass="34111">MANTYSQESDFRQERDFGQKISATFEFIGVHFRPLGRVLLYIVLPAALVQGVLSGLLQTQLVASMQMATGAAADSAWQRQRSLYGTMITSPTYYLNSVASQIFSTLLILSVYGYLLHCLAGPSGPGRTTSVADVWAVVKREFLGTFFSLWGLGIVVALGFLVFVLPGVYLMVALSLFFVVRLVEGTGFRATISRCLFLTRGKWWSTFGVLFIMVLLLYVLLAAAGSVAALLAGGLTSMVHAVKTPLFTVTVTAITTLFTLLVYPPILLVLAFQYFNLVERKESLGLHALVDQLGQAPVAAGPHAYRPDDEGEY</sequence>
<evidence type="ECO:0000256" key="1">
    <source>
        <dbReference type="SAM" id="Phobius"/>
    </source>
</evidence>
<gene>
    <name evidence="2" type="ORF">DDQ68_10570</name>
</gene>
<dbReference type="KEGG" id="hnv:DDQ68_10570"/>
<evidence type="ECO:0008006" key="4">
    <source>
        <dbReference type="Google" id="ProtNLM"/>
    </source>
</evidence>
<evidence type="ECO:0000313" key="3">
    <source>
        <dbReference type="Proteomes" id="UP000245999"/>
    </source>
</evidence>
<organism evidence="2 3">
    <name type="scientific">Hymenobacter nivis</name>
    <dbReference type="NCBI Taxonomy" id="1850093"/>
    <lineage>
        <taxon>Bacteria</taxon>
        <taxon>Pseudomonadati</taxon>
        <taxon>Bacteroidota</taxon>
        <taxon>Cytophagia</taxon>
        <taxon>Cytophagales</taxon>
        <taxon>Hymenobacteraceae</taxon>
        <taxon>Hymenobacter</taxon>
    </lineage>
</organism>
<dbReference type="OrthoDB" id="1049480at2"/>
<name>A0A2Z3GM53_9BACT</name>
<evidence type="ECO:0000313" key="2">
    <source>
        <dbReference type="EMBL" id="AWM33182.1"/>
    </source>
</evidence>